<dbReference type="Gene3D" id="1.10.630.10">
    <property type="entry name" value="Cytochrome P450"/>
    <property type="match status" value="1"/>
</dbReference>
<reference evidence="3" key="1">
    <citation type="journal article" date="2018" name="Data Brief">
        <title>Genome sequence data from 17 accessions of Ensete ventricosum, a staple food crop for millions in Ethiopia.</title>
        <authorList>
            <person name="Yemataw Z."/>
            <person name="Muzemil S."/>
            <person name="Ambachew D."/>
            <person name="Tripathi L."/>
            <person name="Tesfaye K."/>
            <person name="Chala A."/>
            <person name="Farbos A."/>
            <person name="O'Neill P."/>
            <person name="Moore K."/>
            <person name="Grant M."/>
            <person name="Studholme D.J."/>
        </authorList>
    </citation>
    <scope>NUCLEOTIDE SEQUENCE [LARGE SCALE GENOMIC DNA]</scope>
    <source>
        <tissue evidence="3">Leaf</tissue>
    </source>
</reference>
<dbReference type="InterPro" id="IPR017972">
    <property type="entry name" value="Cyt_P450_CS"/>
</dbReference>
<protein>
    <submittedName>
        <fullName evidence="3">Uncharacterized protein</fullName>
    </submittedName>
</protein>
<dbReference type="InterPro" id="IPR001128">
    <property type="entry name" value="Cyt_P450"/>
</dbReference>
<dbReference type="Proteomes" id="UP000290560">
    <property type="component" value="Unassembled WGS sequence"/>
</dbReference>
<dbReference type="InterPro" id="IPR036396">
    <property type="entry name" value="Cyt_P450_sf"/>
</dbReference>
<evidence type="ECO:0000313" key="3">
    <source>
        <dbReference type="EMBL" id="RZR73450.1"/>
    </source>
</evidence>
<sequence length="185" mass="21084">MFNNCSSYHDEKGVLSVKIHEVDLNKYTLVEVVKVISRISTTNIASIPQHVHRRFAIMQITLLLVFFYLFRHIHSFIGKEYGDFGGSPFFSEPKKKAAFLPFGYGTRACVGEKFATLGIATLIASLLQNYEVLVYVILMLSVLNQRNFLQIRFQQGLDNDPKPILNDCILQLLPSPKVVFVKRSK</sequence>
<dbReference type="PROSITE" id="PS00086">
    <property type="entry name" value="CYTOCHROME_P450"/>
    <property type="match status" value="1"/>
</dbReference>
<keyword evidence="2" id="KW-0560">Oxidoreductase</keyword>
<comment type="similarity">
    <text evidence="2">Belongs to the cytochrome P450 family.</text>
</comment>
<dbReference type="AlphaFoldDB" id="A0A444G3W8"/>
<evidence type="ECO:0000256" key="2">
    <source>
        <dbReference type="RuleBase" id="RU000461"/>
    </source>
</evidence>
<dbReference type="EMBL" id="KV875922">
    <property type="protein sequence ID" value="RZR73450.1"/>
    <property type="molecule type" value="Genomic_DNA"/>
</dbReference>
<dbReference type="GO" id="GO:0004497">
    <property type="term" value="F:monooxygenase activity"/>
    <property type="evidence" value="ECO:0007669"/>
    <property type="project" value="UniProtKB-KW"/>
</dbReference>
<dbReference type="GO" id="GO:0020037">
    <property type="term" value="F:heme binding"/>
    <property type="evidence" value="ECO:0007669"/>
    <property type="project" value="InterPro"/>
</dbReference>
<name>A0A444G3W8_ENSVE</name>
<keyword evidence="1 2" id="KW-0408">Iron</keyword>
<evidence type="ECO:0000256" key="1">
    <source>
        <dbReference type="PIRSR" id="PIRSR602401-1"/>
    </source>
</evidence>
<proteinExistence type="inferred from homology"/>
<gene>
    <name evidence="3" type="ORF">BHM03_00024495</name>
</gene>
<feature type="binding site" description="axial binding residue" evidence="1">
    <location>
        <position position="109"/>
    </location>
    <ligand>
        <name>heme</name>
        <dbReference type="ChEBI" id="CHEBI:30413"/>
    </ligand>
    <ligandPart>
        <name>Fe</name>
        <dbReference type="ChEBI" id="CHEBI:18248"/>
    </ligandPart>
</feature>
<dbReference type="GO" id="GO:0016705">
    <property type="term" value="F:oxidoreductase activity, acting on paired donors, with incorporation or reduction of molecular oxygen"/>
    <property type="evidence" value="ECO:0007669"/>
    <property type="project" value="InterPro"/>
</dbReference>
<dbReference type="Pfam" id="PF00067">
    <property type="entry name" value="p450"/>
    <property type="match status" value="1"/>
</dbReference>
<comment type="cofactor">
    <cofactor evidence="1">
        <name>heme</name>
        <dbReference type="ChEBI" id="CHEBI:30413"/>
    </cofactor>
</comment>
<dbReference type="SUPFAM" id="SSF48264">
    <property type="entry name" value="Cytochrome P450"/>
    <property type="match status" value="1"/>
</dbReference>
<dbReference type="InterPro" id="IPR002401">
    <property type="entry name" value="Cyt_P450_E_grp-I"/>
</dbReference>
<organism evidence="3">
    <name type="scientific">Ensete ventricosum</name>
    <name type="common">Abyssinian banana</name>
    <name type="synonym">Musa ensete</name>
    <dbReference type="NCBI Taxonomy" id="4639"/>
    <lineage>
        <taxon>Eukaryota</taxon>
        <taxon>Viridiplantae</taxon>
        <taxon>Streptophyta</taxon>
        <taxon>Embryophyta</taxon>
        <taxon>Tracheophyta</taxon>
        <taxon>Spermatophyta</taxon>
        <taxon>Magnoliopsida</taxon>
        <taxon>Liliopsida</taxon>
        <taxon>Zingiberales</taxon>
        <taxon>Musaceae</taxon>
        <taxon>Ensete</taxon>
    </lineage>
</organism>
<keyword evidence="2" id="KW-0503">Monooxygenase</keyword>
<keyword evidence="1 2" id="KW-0479">Metal-binding</keyword>
<keyword evidence="1 2" id="KW-0349">Heme</keyword>
<accession>A0A444G3W8</accession>
<dbReference type="GO" id="GO:0005506">
    <property type="term" value="F:iron ion binding"/>
    <property type="evidence" value="ECO:0007669"/>
    <property type="project" value="InterPro"/>
</dbReference>
<dbReference type="PRINTS" id="PR00463">
    <property type="entry name" value="EP450I"/>
</dbReference>